<reference evidence="2 3" key="1">
    <citation type="submission" date="2024-07" db="EMBL/GenBank/DDBJ databases">
        <title>Section-level genome sequencing and comparative genomics of Aspergillus sections Usti and Cavernicolus.</title>
        <authorList>
            <consortium name="Lawrence Berkeley National Laboratory"/>
            <person name="Nybo J.L."/>
            <person name="Vesth T.C."/>
            <person name="Theobald S."/>
            <person name="Frisvad J.C."/>
            <person name="Larsen T.O."/>
            <person name="Kjaerboelling I."/>
            <person name="Rothschild-Mancinelli K."/>
            <person name="Lyhne E.K."/>
            <person name="Kogle M.E."/>
            <person name="Barry K."/>
            <person name="Clum A."/>
            <person name="Na H."/>
            <person name="Ledsgaard L."/>
            <person name="Lin J."/>
            <person name="Lipzen A."/>
            <person name="Kuo A."/>
            <person name="Riley R."/>
            <person name="Mondo S."/>
            <person name="Labutti K."/>
            <person name="Haridas S."/>
            <person name="Pangalinan J."/>
            <person name="Salamov A.A."/>
            <person name="Simmons B.A."/>
            <person name="Magnuson J.K."/>
            <person name="Chen J."/>
            <person name="Drula E."/>
            <person name="Henrissat B."/>
            <person name="Wiebenga A."/>
            <person name="Lubbers R.J."/>
            <person name="Gomes A.C."/>
            <person name="Makela M.R."/>
            <person name="Stajich J."/>
            <person name="Grigoriev I.V."/>
            <person name="Mortensen U.H."/>
            <person name="De Vries R.P."/>
            <person name="Baker S.E."/>
            <person name="Andersen M.R."/>
        </authorList>
    </citation>
    <scope>NUCLEOTIDE SEQUENCE [LARGE SCALE GENOMIC DNA]</scope>
    <source>
        <strain evidence="2 3">CBS 123904</strain>
    </source>
</reference>
<gene>
    <name evidence="2" type="ORF">BJY01DRAFT_217898</name>
</gene>
<organism evidence="2 3">
    <name type="scientific">Aspergillus pseudoustus</name>
    <dbReference type="NCBI Taxonomy" id="1810923"/>
    <lineage>
        <taxon>Eukaryota</taxon>
        <taxon>Fungi</taxon>
        <taxon>Dikarya</taxon>
        <taxon>Ascomycota</taxon>
        <taxon>Pezizomycotina</taxon>
        <taxon>Eurotiomycetes</taxon>
        <taxon>Eurotiomycetidae</taxon>
        <taxon>Eurotiales</taxon>
        <taxon>Aspergillaceae</taxon>
        <taxon>Aspergillus</taxon>
        <taxon>Aspergillus subgen. Nidulantes</taxon>
    </lineage>
</organism>
<proteinExistence type="predicted"/>
<name>A0ABR4JM91_9EURO</name>
<comment type="caution">
    <text evidence="2">The sequence shown here is derived from an EMBL/GenBank/DDBJ whole genome shotgun (WGS) entry which is preliminary data.</text>
</comment>
<accession>A0ABR4JM91</accession>
<dbReference type="Pfam" id="PF24494">
    <property type="entry name" value="DUF7587"/>
    <property type="match status" value="1"/>
</dbReference>
<dbReference type="EMBL" id="JBFXLU010000113">
    <property type="protein sequence ID" value="KAL2841164.1"/>
    <property type="molecule type" value="Genomic_DNA"/>
</dbReference>
<protein>
    <recommendedName>
        <fullName evidence="1">DUF7587 domain-containing protein</fullName>
    </recommendedName>
</protein>
<dbReference type="InterPro" id="IPR056009">
    <property type="entry name" value="DUF7587"/>
</dbReference>
<dbReference type="Proteomes" id="UP001610446">
    <property type="component" value="Unassembled WGS sequence"/>
</dbReference>
<feature type="domain" description="DUF7587" evidence="1">
    <location>
        <begin position="49"/>
        <end position="199"/>
    </location>
</feature>
<evidence type="ECO:0000313" key="3">
    <source>
        <dbReference type="Proteomes" id="UP001610446"/>
    </source>
</evidence>
<sequence length="216" mass="24097">MATAIHPSTVVQLGTCSICTWRAGSCSIDQTSPHKCPSQPPPPELCHDGLFYRVYDSLSQSQYSPDDGFLCGEASPDQDLPERRYPRAAVKKHLDWYNRDPTPYISIFSSFKQALRECRLRSEKPDVYRKDLGWALPRGQVRVAVIAGLETLIKNDVYLTSLAHLRNAGVLTRDDGFAWQPEWLVLDQIPASCVVADGTAEEFMECCTQLGDDGDS</sequence>
<evidence type="ECO:0000313" key="2">
    <source>
        <dbReference type="EMBL" id="KAL2841164.1"/>
    </source>
</evidence>
<keyword evidence="3" id="KW-1185">Reference proteome</keyword>
<evidence type="ECO:0000259" key="1">
    <source>
        <dbReference type="Pfam" id="PF24494"/>
    </source>
</evidence>